<dbReference type="PANTHER" id="PTHR45792">
    <property type="entry name" value="DIACYLGLYCEROL LIPASE HOMOLOG-RELATED"/>
    <property type="match status" value="1"/>
</dbReference>
<evidence type="ECO:0000256" key="12">
    <source>
        <dbReference type="ARBA" id="ARBA00023136"/>
    </source>
</evidence>
<name>A0A4Z1SYS3_GIAMU</name>
<keyword evidence="8" id="KW-0106">Calcium</keyword>
<comment type="subcellular location">
    <subcellularLocation>
        <location evidence="2">Cell membrane</location>
        <topology evidence="2">Multi-pass membrane protein</topology>
    </subcellularLocation>
</comment>
<dbReference type="VEuPathDB" id="GiardiaDB:GMRT_10608"/>
<keyword evidence="6" id="KW-0479">Metal-binding</keyword>
<dbReference type="EMBL" id="VDLU01000004">
    <property type="protein sequence ID" value="TNJ26813.1"/>
    <property type="molecule type" value="Genomic_DNA"/>
</dbReference>
<keyword evidence="11" id="KW-0443">Lipid metabolism</keyword>
<dbReference type="GO" id="GO:0016298">
    <property type="term" value="F:lipase activity"/>
    <property type="evidence" value="ECO:0007669"/>
    <property type="project" value="TreeGrafter"/>
</dbReference>
<dbReference type="GO" id="GO:0016042">
    <property type="term" value="P:lipid catabolic process"/>
    <property type="evidence" value="ECO:0007669"/>
    <property type="project" value="UniProtKB-KW"/>
</dbReference>
<evidence type="ECO:0000256" key="8">
    <source>
        <dbReference type="ARBA" id="ARBA00022837"/>
    </source>
</evidence>
<keyword evidence="7" id="KW-0378">Hydrolase</keyword>
<dbReference type="OrthoDB" id="438440at2759"/>
<keyword evidence="12" id="KW-0472">Membrane</keyword>
<evidence type="ECO:0000256" key="14">
    <source>
        <dbReference type="ARBA" id="ARBA00026104"/>
    </source>
</evidence>
<accession>A0A4Z1SYS3</accession>
<keyword evidence="4" id="KW-0597">Phosphoprotein</keyword>
<dbReference type="InterPro" id="IPR052214">
    <property type="entry name" value="DAG_Lipase-Related"/>
</dbReference>
<keyword evidence="10" id="KW-1133">Transmembrane helix</keyword>
<dbReference type="GO" id="GO:0005886">
    <property type="term" value="C:plasma membrane"/>
    <property type="evidence" value="ECO:0007669"/>
    <property type="project" value="UniProtKB-SubCell"/>
</dbReference>
<dbReference type="InterPro" id="IPR029058">
    <property type="entry name" value="AB_hydrolase_fold"/>
</dbReference>
<evidence type="ECO:0000313" key="16">
    <source>
        <dbReference type="EMBL" id="TNJ26813.1"/>
    </source>
</evidence>
<evidence type="ECO:0000256" key="5">
    <source>
        <dbReference type="ARBA" id="ARBA00022692"/>
    </source>
</evidence>
<dbReference type="Proteomes" id="UP000315496">
    <property type="component" value="Chromosome 4"/>
</dbReference>
<dbReference type="GO" id="GO:0046872">
    <property type="term" value="F:metal ion binding"/>
    <property type="evidence" value="ECO:0007669"/>
    <property type="project" value="UniProtKB-KW"/>
</dbReference>
<proteinExistence type="predicted"/>
<evidence type="ECO:0000256" key="6">
    <source>
        <dbReference type="ARBA" id="ARBA00022723"/>
    </source>
</evidence>
<evidence type="ECO:0000256" key="7">
    <source>
        <dbReference type="ARBA" id="ARBA00022801"/>
    </source>
</evidence>
<keyword evidence="5" id="KW-0812">Transmembrane</keyword>
<keyword evidence="3" id="KW-1003">Cell membrane</keyword>
<reference evidence="16 17" key="1">
    <citation type="submission" date="2019-05" db="EMBL/GenBank/DDBJ databases">
        <title>The compact genome of Giardia muris reveals important steps in the evolution of intestinal protozoan parasites.</title>
        <authorList>
            <person name="Xu F."/>
            <person name="Jimenez-Gonzalez A."/>
            <person name="Einarsson E."/>
            <person name="Astvaldsson A."/>
            <person name="Peirasmaki D."/>
            <person name="Eckmann L."/>
            <person name="Andersson J.O."/>
            <person name="Svard S.G."/>
            <person name="Jerlstrom-Hultqvist J."/>
        </authorList>
    </citation>
    <scope>NUCLEOTIDE SEQUENCE [LARGE SCALE GENOMIC DNA]</scope>
    <source>
        <strain evidence="16 17">Roberts-Thomson</strain>
    </source>
</reference>
<dbReference type="EC" id="3.1.1.116" evidence="14"/>
<dbReference type="SUPFAM" id="SSF53474">
    <property type="entry name" value="alpha/beta-Hydrolases"/>
    <property type="match status" value="1"/>
</dbReference>
<evidence type="ECO:0000256" key="11">
    <source>
        <dbReference type="ARBA" id="ARBA00023098"/>
    </source>
</evidence>
<evidence type="ECO:0000313" key="17">
    <source>
        <dbReference type="Proteomes" id="UP000315496"/>
    </source>
</evidence>
<keyword evidence="17" id="KW-1185">Reference proteome</keyword>
<organism evidence="16 17">
    <name type="scientific">Giardia muris</name>
    <dbReference type="NCBI Taxonomy" id="5742"/>
    <lineage>
        <taxon>Eukaryota</taxon>
        <taxon>Metamonada</taxon>
        <taxon>Diplomonadida</taxon>
        <taxon>Hexamitidae</taxon>
        <taxon>Giardiinae</taxon>
        <taxon>Giardia</taxon>
    </lineage>
</organism>
<dbReference type="InterPro" id="IPR002921">
    <property type="entry name" value="Fungal_lipase-type"/>
</dbReference>
<keyword evidence="9" id="KW-0442">Lipid degradation</keyword>
<dbReference type="Pfam" id="PF01764">
    <property type="entry name" value="Lipase_3"/>
    <property type="match status" value="1"/>
</dbReference>
<dbReference type="PANTHER" id="PTHR45792:SF8">
    <property type="entry name" value="DIACYLGLYCEROL LIPASE-ALPHA"/>
    <property type="match status" value="1"/>
</dbReference>
<gene>
    <name evidence="16" type="ORF">GMRT_10608</name>
</gene>
<evidence type="ECO:0000256" key="13">
    <source>
        <dbReference type="ARBA" id="ARBA00024531"/>
    </source>
</evidence>
<dbReference type="AlphaFoldDB" id="A0A4Z1SYS3"/>
<evidence type="ECO:0000256" key="1">
    <source>
        <dbReference type="ARBA" id="ARBA00001913"/>
    </source>
</evidence>
<sequence>MDSDESDVLASEQAIEPLPFGRVFRNVVGVSPCKFLWATRKLLNLQVTHLPLPLTALKNLEDIRALSAAANVFVPPALRWVKEKRSGIMRCLGFLASLAPNYSQKYSQIITRYEYRVLARVCDVLGIGTEKVLVHNLKRFTDVSLNWALFHDEKKHRVICLVEDVSLMVWPLMFDMDLVALQDGRVHRGAYRAAMPICDALTLYLGPYLSYRGIGHELVFTGCGFGGSVAAVVALLLQPYLESTGYAGIRCHLFGPMPVLEGTFEAIESGDVLITSYVLATDIVPRLSLSAARNTYQQAVGRNRDAECLSDDERLPNGSKMMEGTLTLGDLILLQAQGDEWLAHKATWTDISTLRISEAVIEAHYLYDDAFKALRGDQETSSGE</sequence>
<evidence type="ECO:0000256" key="10">
    <source>
        <dbReference type="ARBA" id="ARBA00022989"/>
    </source>
</evidence>
<evidence type="ECO:0000256" key="3">
    <source>
        <dbReference type="ARBA" id="ARBA00022475"/>
    </source>
</evidence>
<dbReference type="Gene3D" id="3.40.50.1820">
    <property type="entry name" value="alpha/beta hydrolase"/>
    <property type="match status" value="1"/>
</dbReference>
<evidence type="ECO:0000256" key="2">
    <source>
        <dbReference type="ARBA" id="ARBA00004651"/>
    </source>
</evidence>
<evidence type="ECO:0000256" key="4">
    <source>
        <dbReference type="ARBA" id="ARBA00022553"/>
    </source>
</evidence>
<comment type="caution">
    <text evidence="16">The sequence shown here is derived from an EMBL/GenBank/DDBJ whole genome shotgun (WGS) entry which is preliminary data.</text>
</comment>
<feature type="domain" description="Fungal lipase-type" evidence="15">
    <location>
        <begin position="176"/>
        <end position="289"/>
    </location>
</feature>
<evidence type="ECO:0000259" key="15">
    <source>
        <dbReference type="Pfam" id="PF01764"/>
    </source>
</evidence>
<comment type="catalytic activity">
    <reaction evidence="13">
        <text>a 1,2-diacyl-sn-glycerol + H2O = a 2-acylglycerol + a fatty acid + H(+)</text>
        <dbReference type="Rhea" id="RHEA:33275"/>
        <dbReference type="ChEBI" id="CHEBI:15377"/>
        <dbReference type="ChEBI" id="CHEBI:15378"/>
        <dbReference type="ChEBI" id="CHEBI:17389"/>
        <dbReference type="ChEBI" id="CHEBI:17815"/>
        <dbReference type="ChEBI" id="CHEBI:28868"/>
        <dbReference type="EC" id="3.1.1.116"/>
    </reaction>
    <physiologicalReaction direction="left-to-right" evidence="13">
        <dbReference type="Rhea" id="RHEA:33276"/>
    </physiologicalReaction>
</comment>
<evidence type="ECO:0000256" key="9">
    <source>
        <dbReference type="ARBA" id="ARBA00022963"/>
    </source>
</evidence>
<comment type="cofactor">
    <cofactor evidence="1">
        <name>Ca(2+)</name>
        <dbReference type="ChEBI" id="CHEBI:29108"/>
    </cofactor>
</comment>
<protein>
    <recommendedName>
        <fullName evidence="14">sn-1-specific diacylglycerol lipase</fullName>
        <ecNumber evidence="14">3.1.1.116</ecNumber>
    </recommendedName>
</protein>